<dbReference type="SUPFAM" id="SSF53756">
    <property type="entry name" value="UDP-Glycosyltransferase/glycogen phosphorylase"/>
    <property type="match status" value="1"/>
</dbReference>
<proteinExistence type="predicted"/>
<dbReference type="Pfam" id="PF13579">
    <property type="entry name" value="Glyco_trans_4_4"/>
    <property type="match status" value="1"/>
</dbReference>
<sequence length="398" mass="44151">MLQKLKPQVSLPTRARPRIVVVANLTASLLNFRYDLLKELSERAEVVACGPERHEATETALAEIGVEFVQFPLSRAGMNPVEDMRTLRALVRVFKEFKPDIVFAYTMKPIIYGCLAAKWAGVDRIYAMNTGLGYVYSTHGLTFRRRAVRAVSSVLYRIALRGVDEVLVYNRADAEEFRERRLVAPDAKLSIVPGSGVNLDRYGYTDSPAGPPVFLMISRLLREKGVFDFVQAARLLKETHPQARCQLLGPMDANPDSIGQREIDEWTREGVIEYLGETSDVRPYLAACSIFVLPSAYREGIPRTILEAMSSGRAVITSDAPGCADPVINGETGYVVPVRNPEALSRAMASFVESPDLVARMGLASRKRAEDSFDVRRINAILLGKMGFSTNTREDEAS</sequence>
<dbReference type="Proteomes" id="UP000202485">
    <property type="component" value="Unassembled WGS sequence"/>
</dbReference>
<dbReference type="Pfam" id="PF00534">
    <property type="entry name" value="Glycos_transf_1"/>
    <property type="match status" value="1"/>
</dbReference>
<dbReference type="CDD" id="cd03808">
    <property type="entry name" value="GT4_CapM-like"/>
    <property type="match status" value="1"/>
</dbReference>
<keyword evidence="3" id="KW-0808">Transferase</keyword>
<dbReference type="PANTHER" id="PTHR45947">
    <property type="entry name" value="SULFOQUINOVOSYL TRANSFERASE SQD2"/>
    <property type="match status" value="1"/>
</dbReference>
<feature type="domain" description="Glycosyltransferase subfamily 4-like N-terminal" evidence="2">
    <location>
        <begin position="35"/>
        <end position="193"/>
    </location>
</feature>
<protein>
    <submittedName>
        <fullName evidence="3">N, N'-diacetylbacillosaminyl-diphospho-undecaprenol alpha-1,3-N-acetylgalactosaminyltransferase</fullName>
        <ecNumber evidence="3">2.4.1.290</ecNumber>
    </submittedName>
</protein>
<evidence type="ECO:0000313" key="3">
    <source>
        <dbReference type="EMBL" id="SMX40572.1"/>
    </source>
</evidence>
<dbReference type="EMBL" id="FXYG01000002">
    <property type="protein sequence ID" value="SMX40572.1"/>
    <property type="molecule type" value="Genomic_DNA"/>
</dbReference>
<dbReference type="EC" id="2.4.1.290" evidence="3"/>
<gene>
    <name evidence="3" type="primary">pglA</name>
    <name evidence="3" type="ORF">RUA8715_01711</name>
</gene>
<dbReference type="InterPro" id="IPR001296">
    <property type="entry name" value="Glyco_trans_1"/>
</dbReference>
<dbReference type="GO" id="GO:0102335">
    <property type="term" value="F:N,N'-diacetylbacillosaminyl-diphospho-undecaprenol alpha-1,3-N-acetylgalactosaminyltransferase activity"/>
    <property type="evidence" value="ECO:0007669"/>
    <property type="project" value="UniProtKB-EC"/>
</dbReference>
<name>A0A238KEK3_9RHOB</name>
<dbReference type="PANTHER" id="PTHR45947:SF3">
    <property type="entry name" value="SULFOQUINOVOSYL TRANSFERASE SQD2"/>
    <property type="match status" value="1"/>
</dbReference>
<keyword evidence="4" id="KW-1185">Reference proteome</keyword>
<dbReference type="InterPro" id="IPR028098">
    <property type="entry name" value="Glyco_trans_4-like_N"/>
</dbReference>
<dbReference type="InterPro" id="IPR050194">
    <property type="entry name" value="Glycosyltransferase_grp1"/>
</dbReference>
<dbReference type="Gene3D" id="3.40.50.2000">
    <property type="entry name" value="Glycogen Phosphorylase B"/>
    <property type="match status" value="2"/>
</dbReference>
<organism evidence="3 4">
    <name type="scientific">Ruegeria arenilitoris</name>
    <dbReference type="NCBI Taxonomy" id="1173585"/>
    <lineage>
        <taxon>Bacteria</taxon>
        <taxon>Pseudomonadati</taxon>
        <taxon>Pseudomonadota</taxon>
        <taxon>Alphaproteobacteria</taxon>
        <taxon>Rhodobacterales</taxon>
        <taxon>Roseobacteraceae</taxon>
        <taxon>Ruegeria</taxon>
    </lineage>
</organism>
<dbReference type="AlphaFoldDB" id="A0A238KEK3"/>
<evidence type="ECO:0000259" key="2">
    <source>
        <dbReference type="Pfam" id="PF13579"/>
    </source>
</evidence>
<evidence type="ECO:0000259" key="1">
    <source>
        <dbReference type="Pfam" id="PF00534"/>
    </source>
</evidence>
<evidence type="ECO:0000313" key="4">
    <source>
        <dbReference type="Proteomes" id="UP000202485"/>
    </source>
</evidence>
<accession>A0A238KEK3</accession>
<keyword evidence="3" id="KW-0328">Glycosyltransferase</keyword>
<reference evidence="4" key="1">
    <citation type="submission" date="2017-05" db="EMBL/GenBank/DDBJ databases">
        <authorList>
            <person name="Rodrigo-Torres L."/>
            <person name="Arahal R. D."/>
            <person name="Lucena T."/>
        </authorList>
    </citation>
    <scope>NUCLEOTIDE SEQUENCE [LARGE SCALE GENOMIC DNA]</scope>
    <source>
        <strain evidence="4">CECT 8715</strain>
    </source>
</reference>
<feature type="domain" description="Glycosyl transferase family 1" evidence="1">
    <location>
        <begin position="208"/>
        <end position="368"/>
    </location>
</feature>